<evidence type="ECO:0000313" key="2">
    <source>
        <dbReference type="Proteomes" id="UP001589645"/>
    </source>
</evidence>
<proteinExistence type="predicted"/>
<dbReference type="RefSeq" id="WP_390190161.1">
    <property type="nucleotide sequence ID" value="NZ_JBHMEP010000001.1"/>
</dbReference>
<accession>A0ABV5HJD4</accession>
<protein>
    <submittedName>
        <fullName evidence="1">Uncharacterized protein</fullName>
    </submittedName>
</protein>
<organism evidence="1 2">
    <name type="scientific">Vibrio olivae</name>
    <dbReference type="NCBI Taxonomy" id="1243002"/>
    <lineage>
        <taxon>Bacteria</taxon>
        <taxon>Pseudomonadati</taxon>
        <taxon>Pseudomonadota</taxon>
        <taxon>Gammaproteobacteria</taxon>
        <taxon>Vibrionales</taxon>
        <taxon>Vibrionaceae</taxon>
        <taxon>Vibrio</taxon>
    </lineage>
</organism>
<name>A0ABV5HJD4_9VIBR</name>
<dbReference type="EMBL" id="JBHMEP010000001">
    <property type="protein sequence ID" value="MFB9134318.1"/>
    <property type="molecule type" value="Genomic_DNA"/>
</dbReference>
<reference evidence="1 2" key="1">
    <citation type="submission" date="2024-09" db="EMBL/GenBank/DDBJ databases">
        <authorList>
            <person name="Sun Q."/>
            <person name="Mori K."/>
        </authorList>
    </citation>
    <scope>NUCLEOTIDE SEQUENCE [LARGE SCALE GENOMIC DNA]</scope>
    <source>
        <strain evidence="1 2">CECT 8064</strain>
    </source>
</reference>
<comment type="caution">
    <text evidence="1">The sequence shown here is derived from an EMBL/GenBank/DDBJ whole genome shotgun (WGS) entry which is preliminary data.</text>
</comment>
<gene>
    <name evidence="1" type="ORF">ACFFUV_04950</name>
</gene>
<evidence type="ECO:0000313" key="1">
    <source>
        <dbReference type="EMBL" id="MFB9134318.1"/>
    </source>
</evidence>
<dbReference type="Proteomes" id="UP001589645">
    <property type="component" value="Unassembled WGS sequence"/>
</dbReference>
<sequence>MFTIEGVCDWCKKPALVIKHEYIDSKCHYSCEQCNSIATLDVRQFNIGEIQQREREQARQSMRQ</sequence>
<keyword evidence="2" id="KW-1185">Reference proteome</keyword>